<keyword evidence="4" id="KW-1185">Reference proteome</keyword>
<dbReference type="Pfam" id="PF06983">
    <property type="entry name" value="3-dmu-9_3-mt"/>
    <property type="match status" value="1"/>
</dbReference>
<dbReference type="SUPFAM" id="SSF54593">
    <property type="entry name" value="Glyoxalase/Bleomycin resistance protein/Dihydroxybiphenyl dioxygenase"/>
    <property type="match status" value="1"/>
</dbReference>
<name>A0A511D672_9PSEU</name>
<protein>
    <recommendedName>
        <fullName evidence="2">PhnB-like domain-containing protein</fullName>
    </recommendedName>
</protein>
<gene>
    <name evidence="3" type="ORF">PA7_37900</name>
</gene>
<dbReference type="STRING" id="1123024.GCA_000423625_04640"/>
<organism evidence="3 4">
    <name type="scientific">Pseudonocardia asaccharolytica DSM 44247 = NBRC 16224</name>
    <dbReference type="NCBI Taxonomy" id="1123024"/>
    <lineage>
        <taxon>Bacteria</taxon>
        <taxon>Bacillati</taxon>
        <taxon>Actinomycetota</taxon>
        <taxon>Actinomycetes</taxon>
        <taxon>Pseudonocardiales</taxon>
        <taxon>Pseudonocardiaceae</taxon>
        <taxon>Pseudonocardia</taxon>
    </lineage>
</organism>
<sequence>MRTRRGPWHARFGSGEPGRGQRAGRAAGLRRDSGAGSPGCAGTVSRAGGRSRGHSAPAGGTEDAARGTLHLLDAESLDGREFVGLNGGPEFTFTQAISFQVLCADQEEVDHYWERLSGGGEQGPCGWLKDRFGVSWQIVPTVLPELLGDPDPARAHRTTQALLGMRKIDIEGLRRAADPIPA</sequence>
<dbReference type="InterPro" id="IPR029068">
    <property type="entry name" value="Glyas_Bleomycin-R_OHBP_Dase"/>
</dbReference>
<proteinExistence type="predicted"/>
<dbReference type="Proteomes" id="UP000321328">
    <property type="component" value="Unassembled WGS sequence"/>
</dbReference>
<dbReference type="Gene3D" id="3.10.180.10">
    <property type="entry name" value="2,3-Dihydroxybiphenyl 1,2-Dioxygenase, domain 1"/>
    <property type="match status" value="1"/>
</dbReference>
<comment type="caution">
    <text evidence="3">The sequence shown here is derived from an EMBL/GenBank/DDBJ whole genome shotgun (WGS) entry which is preliminary data.</text>
</comment>
<accession>A0A511D672</accession>
<dbReference type="AlphaFoldDB" id="A0A511D672"/>
<evidence type="ECO:0000256" key="1">
    <source>
        <dbReference type="SAM" id="MobiDB-lite"/>
    </source>
</evidence>
<reference evidence="3 4" key="1">
    <citation type="submission" date="2019-07" db="EMBL/GenBank/DDBJ databases">
        <title>Whole genome shotgun sequence of Pseudonocardia asaccharolytica NBRC 16224.</title>
        <authorList>
            <person name="Hosoyama A."/>
            <person name="Uohara A."/>
            <person name="Ohji S."/>
            <person name="Ichikawa N."/>
        </authorList>
    </citation>
    <scope>NUCLEOTIDE SEQUENCE [LARGE SCALE GENOMIC DNA]</scope>
    <source>
        <strain evidence="3 4">NBRC 16224</strain>
    </source>
</reference>
<dbReference type="InterPro" id="IPR028973">
    <property type="entry name" value="PhnB-like"/>
</dbReference>
<dbReference type="PANTHER" id="PTHR33990:SF2">
    <property type="entry name" value="PHNB-LIKE DOMAIN-CONTAINING PROTEIN"/>
    <property type="match status" value="1"/>
</dbReference>
<evidence type="ECO:0000313" key="3">
    <source>
        <dbReference type="EMBL" id="GEL19953.1"/>
    </source>
</evidence>
<feature type="domain" description="PhnB-like" evidence="2">
    <location>
        <begin position="76"/>
        <end position="139"/>
    </location>
</feature>
<feature type="region of interest" description="Disordered" evidence="1">
    <location>
        <begin position="1"/>
        <end position="64"/>
    </location>
</feature>
<evidence type="ECO:0000259" key="2">
    <source>
        <dbReference type="Pfam" id="PF06983"/>
    </source>
</evidence>
<evidence type="ECO:0000313" key="4">
    <source>
        <dbReference type="Proteomes" id="UP000321328"/>
    </source>
</evidence>
<dbReference type="EMBL" id="BJVI01000051">
    <property type="protein sequence ID" value="GEL19953.1"/>
    <property type="molecule type" value="Genomic_DNA"/>
</dbReference>
<dbReference type="PANTHER" id="PTHR33990">
    <property type="entry name" value="PROTEIN YJDN-RELATED"/>
    <property type="match status" value="1"/>
</dbReference>